<evidence type="ECO:0000256" key="4">
    <source>
        <dbReference type="ARBA" id="ARBA00022525"/>
    </source>
</evidence>
<dbReference type="PANTHER" id="PTHR11954">
    <property type="entry name" value="D-DOPACHROME DECARBOXYLASE"/>
    <property type="match status" value="1"/>
</dbReference>
<dbReference type="EMBL" id="MG572765">
    <property type="protein sequence ID" value="AYE92699.1"/>
    <property type="molecule type" value="mRNA"/>
</dbReference>
<comment type="catalytic activity">
    <reaction evidence="7">
        <text>L-dopachrome = 5,6-dihydroxyindole-2-carboxylate</text>
        <dbReference type="Rhea" id="RHEA:13041"/>
        <dbReference type="ChEBI" id="CHEBI:16875"/>
        <dbReference type="ChEBI" id="CHEBI:57509"/>
        <dbReference type="EC" id="5.3.3.12"/>
    </reaction>
</comment>
<evidence type="ECO:0000256" key="3">
    <source>
        <dbReference type="ARBA" id="ARBA00022514"/>
    </source>
</evidence>
<dbReference type="GO" id="GO:0005615">
    <property type="term" value="C:extracellular space"/>
    <property type="evidence" value="ECO:0007669"/>
    <property type="project" value="UniProtKB-KW"/>
</dbReference>
<dbReference type="GO" id="GO:0004167">
    <property type="term" value="F:dopachrome isomerase activity"/>
    <property type="evidence" value="ECO:0007669"/>
    <property type="project" value="UniProtKB-EC"/>
</dbReference>
<proteinExistence type="evidence at transcript level"/>
<reference evidence="13" key="1">
    <citation type="submission" date="2017-11" db="EMBL/GenBank/DDBJ databases">
        <authorList>
            <person name="Han C.G."/>
        </authorList>
    </citation>
    <scope>NUCLEOTIDE SEQUENCE</scope>
</reference>
<dbReference type="SUPFAM" id="SSF55331">
    <property type="entry name" value="Tautomerase/MIF"/>
    <property type="match status" value="1"/>
</dbReference>
<organism evidence="13">
    <name type="scientific">Sinohyriopsis cumingii</name>
    <name type="common">Triangle sail mussel</name>
    <name type="synonym">Hyriopsis cumingii</name>
    <dbReference type="NCBI Taxonomy" id="165450"/>
    <lineage>
        <taxon>Eukaryota</taxon>
        <taxon>Metazoa</taxon>
        <taxon>Spiralia</taxon>
        <taxon>Lophotrochozoa</taxon>
        <taxon>Mollusca</taxon>
        <taxon>Bivalvia</taxon>
        <taxon>Autobranchia</taxon>
        <taxon>Heteroconchia</taxon>
        <taxon>Palaeoheterodonta</taxon>
        <taxon>Unionida</taxon>
        <taxon>Unionoidea</taxon>
        <taxon>Unionidae</taxon>
        <taxon>Gonideinae</taxon>
        <taxon>Sinohyriopsis</taxon>
    </lineage>
</organism>
<accession>A0A386TX71</accession>
<evidence type="ECO:0000256" key="1">
    <source>
        <dbReference type="ARBA" id="ARBA00004613"/>
    </source>
</evidence>
<dbReference type="GO" id="GO:0005125">
    <property type="term" value="F:cytokine activity"/>
    <property type="evidence" value="ECO:0007669"/>
    <property type="project" value="UniProtKB-KW"/>
</dbReference>
<evidence type="ECO:0000256" key="10">
    <source>
        <dbReference type="ARBA" id="ARBA00041631"/>
    </source>
</evidence>
<dbReference type="Pfam" id="PF01187">
    <property type="entry name" value="MIF"/>
    <property type="match status" value="1"/>
</dbReference>
<comment type="catalytic activity">
    <reaction evidence="6">
        <text>3-phenylpyruvate = enol-phenylpyruvate</text>
        <dbReference type="Rhea" id="RHEA:17097"/>
        <dbReference type="ChEBI" id="CHEBI:16815"/>
        <dbReference type="ChEBI" id="CHEBI:18005"/>
        <dbReference type="EC" id="5.3.2.1"/>
    </reaction>
</comment>
<dbReference type="AlphaFoldDB" id="A0A386TX71"/>
<evidence type="ECO:0000256" key="2">
    <source>
        <dbReference type="ARBA" id="ARBA00005851"/>
    </source>
</evidence>
<keyword evidence="4" id="KW-0964">Secreted</keyword>
<protein>
    <recommendedName>
        <fullName evidence="12">L-dopachrome isomerase</fullName>
        <ecNumber evidence="9">5.3.2.1</ecNumber>
        <ecNumber evidence="8">5.3.3.12</ecNumber>
    </recommendedName>
    <alternativeName>
        <fullName evidence="10">L-dopachrome tautomerase</fullName>
    </alternativeName>
    <alternativeName>
        <fullName evidence="11">Phenylpyruvate tautomerase</fullName>
    </alternativeName>
</protein>
<dbReference type="EC" id="5.3.2.1" evidence="9"/>
<evidence type="ECO:0000256" key="6">
    <source>
        <dbReference type="ARBA" id="ARBA00036735"/>
    </source>
</evidence>
<comment type="similarity">
    <text evidence="2">Belongs to the MIF family.</text>
</comment>
<evidence type="ECO:0000256" key="7">
    <source>
        <dbReference type="ARBA" id="ARBA00036823"/>
    </source>
</evidence>
<dbReference type="PANTHER" id="PTHR11954:SF6">
    <property type="entry name" value="MACROPHAGE MIGRATION INHIBITORY FACTOR"/>
    <property type="match status" value="1"/>
</dbReference>
<evidence type="ECO:0000256" key="9">
    <source>
        <dbReference type="ARBA" id="ARBA00039086"/>
    </source>
</evidence>
<keyword evidence="3" id="KW-0202">Cytokine</keyword>
<gene>
    <name evidence="13" type="primary">MIF</name>
</gene>
<keyword evidence="5" id="KW-0413">Isomerase</keyword>
<evidence type="ECO:0000313" key="13">
    <source>
        <dbReference type="EMBL" id="AYE92699.1"/>
    </source>
</evidence>
<dbReference type="Gene3D" id="3.30.429.10">
    <property type="entry name" value="Macrophage Migration Inhibitory Factor"/>
    <property type="match status" value="1"/>
</dbReference>
<evidence type="ECO:0000256" key="12">
    <source>
        <dbReference type="ARBA" id="ARBA00042730"/>
    </source>
</evidence>
<sequence length="114" mass="12616">MPIFRIYTNTPKSEIPDGFLLQASHFIAKQLGKPESYVTVRIHPEQMMCHGGSTDPCASVELLSLGSLGPTNNEHAKAISDFIEKHLKIPRQRFFINFVDLDSSNIALGGKTFG</sequence>
<dbReference type="InterPro" id="IPR001398">
    <property type="entry name" value="Macrophage_inhib_fac"/>
</dbReference>
<evidence type="ECO:0000256" key="5">
    <source>
        <dbReference type="ARBA" id="ARBA00023235"/>
    </source>
</evidence>
<dbReference type="EC" id="5.3.3.12" evidence="8"/>
<comment type="subcellular location">
    <subcellularLocation>
        <location evidence="1">Secreted</location>
    </subcellularLocation>
</comment>
<dbReference type="InterPro" id="IPR014347">
    <property type="entry name" value="Tautomerase/MIF_sf"/>
</dbReference>
<evidence type="ECO:0000256" key="8">
    <source>
        <dbReference type="ARBA" id="ARBA00038932"/>
    </source>
</evidence>
<evidence type="ECO:0000256" key="11">
    <source>
        <dbReference type="ARBA" id="ARBA00041912"/>
    </source>
</evidence>
<dbReference type="GO" id="GO:0050178">
    <property type="term" value="F:phenylpyruvate tautomerase activity"/>
    <property type="evidence" value="ECO:0007669"/>
    <property type="project" value="UniProtKB-EC"/>
</dbReference>
<name>A0A386TX71_SINCU</name>